<name>A0A7J5B941_9MICO</name>
<feature type="region of interest" description="Disordered" evidence="11">
    <location>
        <begin position="521"/>
        <end position="546"/>
    </location>
</feature>
<evidence type="ECO:0000313" key="15">
    <source>
        <dbReference type="Proteomes" id="UP000433493"/>
    </source>
</evidence>
<evidence type="ECO:0000256" key="4">
    <source>
        <dbReference type="ARBA" id="ARBA00022598"/>
    </source>
</evidence>
<evidence type="ECO:0000259" key="13">
    <source>
        <dbReference type="Pfam" id="PF08245"/>
    </source>
</evidence>
<dbReference type="InterPro" id="IPR013221">
    <property type="entry name" value="Mur_ligase_cen"/>
</dbReference>
<dbReference type="EC" id="6.3.2.17" evidence="3"/>
<comment type="catalytic activity">
    <reaction evidence="10">
        <text>(6S)-5,6,7,8-tetrahydrofolyl-(gamma-L-Glu)(n) + L-glutamate + ATP = (6S)-5,6,7,8-tetrahydrofolyl-(gamma-L-Glu)(n+1) + ADP + phosphate + H(+)</text>
        <dbReference type="Rhea" id="RHEA:10580"/>
        <dbReference type="Rhea" id="RHEA-COMP:14738"/>
        <dbReference type="Rhea" id="RHEA-COMP:14740"/>
        <dbReference type="ChEBI" id="CHEBI:15378"/>
        <dbReference type="ChEBI" id="CHEBI:29985"/>
        <dbReference type="ChEBI" id="CHEBI:30616"/>
        <dbReference type="ChEBI" id="CHEBI:43474"/>
        <dbReference type="ChEBI" id="CHEBI:141005"/>
        <dbReference type="ChEBI" id="CHEBI:456216"/>
        <dbReference type="EC" id="6.3.2.17"/>
    </reaction>
</comment>
<dbReference type="InterPro" id="IPR036615">
    <property type="entry name" value="Mur_ligase_C_dom_sf"/>
</dbReference>
<dbReference type="SUPFAM" id="SSF53244">
    <property type="entry name" value="MurD-like peptide ligases, peptide-binding domain"/>
    <property type="match status" value="1"/>
</dbReference>
<dbReference type="InterPro" id="IPR001645">
    <property type="entry name" value="Folylpolyglutamate_synth"/>
</dbReference>
<keyword evidence="6" id="KW-0547">Nucleotide-binding</keyword>
<comment type="caution">
    <text evidence="14">The sequence shown here is derived from an EMBL/GenBank/DDBJ whole genome shotgun (WGS) entry which is preliminary data.</text>
</comment>
<organism evidence="14 15">
    <name type="scientific">Gulosibacter chungangensis</name>
    <dbReference type="NCBI Taxonomy" id="979746"/>
    <lineage>
        <taxon>Bacteria</taxon>
        <taxon>Bacillati</taxon>
        <taxon>Actinomycetota</taxon>
        <taxon>Actinomycetes</taxon>
        <taxon>Micrococcales</taxon>
        <taxon>Microbacteriaceae</taxon>
        <taxon>Gulosibacter</taxon>
    </lineage>
</organism>
<gene>
    <name evidence="14" type="ORF">F8O05_11525</name>
</gene>
<dbReference type="Gene3D" id="3.90.190.20">
    <property type="entry name" value="Mur ligase, C-terminal domain"/>
    <property type="match status" value="1"/>
</dbReference>
<dbReference type="EMBL" id="WBKB01000007">
    <property type="protein sequence ID" value="KAB1641941.1"/>
    <property type="molecule type" value="Genomic_DNA"/>
</dbReference>
<dbReference type="SUPFAM" id="SSF53623">
    <property type="entry name" value="MurD-like peptide ligases, catalytic domain"/>
    <property type="match status" value="1"/>
</dbReference>
<dbReference type="AlphaFoldDB" id="A0A7J5B941"/>
<reference evidence="14 15" key="1">
    <citation type="submission" date="2019-09" db="EMBL/GenBank/DDBJ databases">
        <title>Phylogeny of genus Pseudoclavibacter and closely related genus.</title>
        <authorList>
            <person name="Li Y."/>
        </authorList>
    </citation>
    <scope>NUCLEOTIDE SEQUENCE [LARGE SCALE GENOMIC DNA]</scope>
    <source>
        <strain evidence="14 15">KCTC 13959</strain>
    </source>
</reference>
<evidence type="ECO:0000256" key="1">
    <source>
        <dbReference type="ARBA" id="ARBA00001946"/>
    </source>
</evidence>
<sequence length="546" mass="59296">MSKERDEQFDPDEELTTEYLLKLFGGAPFDDGLEESDFDEEELSEREKEERERLANTDWRAEADLVYEELMSRVGESQPEPRLAPTRRACELLGDIHEAWPMIHITGTNGKSSTARLTESLLRAHGLRTGLLTSPHLTRINERIGIDGKPITDERLVANWRDIEPFLDIVDKELEAAGEPRLTFFEALTVLAYACFTDAPVDVAVVEVGMGGEWDSTNVADGAVSVFTPISLDHQDRLGDTVAEIASTKAGIIKPSAAVVTAAQVPEVMDQLRRAAQLQEATLYAEPEKFAVTADHMAVGGRLVSVRGLAAQYDDLPVALAGEYQAHNAALAIAAVEAFFGGERPLDYDTVAAGTAGAVSPGRLDLIGIDPSVIIDAAHNPHGAAHLAQAMGETYNFDELIVVLGVLEGKAVDGIVKPLAQIADRLIITESDSPRAIAAWDLAEQVREIIGEQLAIDKRLEVIERSQDAFDVARREATDTAVVADREGRPYSVGVLITGSITLVGEAAAIALEDDWKPQVQAAEAELSDEEYESYVDDEGFPEDDE</sequence>
<dbReference type="PROSITE" id="PS01011">
    <property type="entry name" value="FOLYLPOLYGLU_SYNT_1"/>
    <property type="match status" value="1"/>
</dbReference>
<feature type="compositionally biased region" description="Acidic residues" evidence="11">
    <location>
        <begin position="526"/>
        <end position="546"/>
    </location>
</feature>
<evidence type="ECO:0000256" key="7">
    <source>
        <dbReference type="ARBA" id="ARBA00022840"/>
    </source>
</evidence>
<feature type="domain" description="Mur ligase central" evidence="13">
    <location>
        <begin position="105"/>
        <end position="336"/>
    </location>
</feature>
<dbReference type="InterPro" id="IPR036565">
    <property type="entry name" value="Mur-like_cat_sf"/>
</dbReference>
<dbReference type="GO" id="GO:0046872">
    <property type="term" value="F:metal ion binding"/>
    <property type="evidence" value="ECO:0007669"/>
    <property type="project" value="UniProtKB-KW"/>
</dbReference>
<evidence type="ECO:0000256" key="2">
    <source>
        <dbReference type="ARBA" id="ARBA00008276"/>
    </source>
</evidence>
<dbReference type="PANTHER" id="PTHR11136">
    <property type="entry name" value="FOLYLPOLYGLUTAMATE SYNTHASE-RELATED"/>
    <property type="match status" value="1"/>
</dbReference>
<dbReference type="InterPro" id="IPR004101">
    <property type="entry name" value="Mur_ligase_C"/>
</dbReference>
<dbReference type="Pfam" id="PF02875">
    <property type="entry name" value="Mur_ligase_C"/>
    <property type="match status" value="1"/>
</dbReference>
<feature type="compositionally biased region" description="Basic and acidic residues" evidence="11">
    <location>
        <begin position="45"/>
        <end position="54"/>
    </location>
</feature>
<dbReference type="GO" id="GO:0004326">
    <property type="term" value="F:tetrahydrofolylpolyglutamate synthase activity"/>
    <property type="evidence" value="ECO:0007669"/>
    <property type="project" value="UniProtKB-EC"/>
</dbReference>
<dbReference type="InterPro" id="IPR018109">
    <property type="entry name" value="Folylpolyglutamate_synth_CS"/>
</dbReference>
<evidence type="ECO:0000256" key="8">
    <source>
        <dbReference type="ARBA" id="ARBA00022842"/>
    </source>
</evidence>
<comment type="similarity">
    <text evidence="2">Belongs to the folylpolyglutamate synthase family.</text>
</comment>
<evidence type="ECO:0000313" key="14">
    <source>
        <dbReference type="EMBL" id="KAB1641941.1"/>
    </source>
</evidence>
<dbReference type="OrthoDB" id="9809356at2"/>
<evidence type="ECO:0000256" key="10">
    <source>
        <dbReference type="ARBA" id="ARBA00047493"/>
    </source>
</evidence>
<dbReference type="RefSeq" id="WP_158052891.1">
    <property type="nucleotide sequence ID" value="NZ_WBKB01000007.1"/>
</dbReference>
<feature type="region of interest" description="Disordered" evidence="11">
    <location>
        <begin position="26"/>
        <end position="54"/>
    </location>
</feature>
<comment type="cofactor">
    <cofactor evidence="1">
        <name>Mg(2+)</name>
        <dbReference type="ChEBI" id="CHEBI:18420"/>
    </cofactor>
</comment>
<evidence type="ECO:0000256" key="5">
    <source>
        <dbReference type="ARBA" id="ARBA00022723"/>
    </source>
</evidence>
<protein>
    <recommendedName>
        <fullName evidence="3">tetrahydrofolate synthase</fullName>
        <ecNumber evidence="3">6.3.2.17</ecNumber>
    </recommendedName>
    <alternativeName>
        <fullName evidence="9">Tetrahydrofolylpolyglutamate synthase</fullName>
    </alternativeName>
</protein>
<evidence type="ECO:0000256" key="3">
    <source>
        <dbReference type="ARBA" id="ARBA00013025"/>
    </source>
</evidence>
<dbReference type="GO" id="GO:0005524">
    <property type="term" value="F:ATP binding"/>
    <property type="evidence" value="ECO:0007669"/>
    <property type="project" value="UniProtKB-KW"/>
</dbReference>
<evidence type="ECO:0000259" key="12">
    <source>
        <dbReference type="Pfam" id="PF02875"/>
    </source>
</evidence>
<dbReference type="GO" id="GO:0005737">
    <property type="term" value="C:cytoplasm"/>
    <property type="evidence" value="ECO:0007669"/>
    <property type="project" value="TreeGrafter"/>
</dbReference>
<feature type="compositionally biased region" description="Acidic residues" evidence="11">
    <location>
        <begin position="31"/>
        <end position="44"/>
    </location>
</feature>
<dbReference type="Proteomes" id="UP000433493">
    <property type="component" value="Unassembled WGS sequence"/>
</dbReference>
<feature type="domain" description="Mur ligase C-terminal" evidence="12">
    <location>
        <begin position="362"/>
        <end position="483"/>
    </location>
</feature>
<proteinExistence type="inferred from homology"/>
<evidence type="ECO:0000256" key="11">
    <source>
        <dbReference type="SAM" id="MobiDB-lite"/>
    </source>
</evidence>
<dbReference type="Pfam" id="PF08245">
    <property type="entry name" value="Mur_ligase_M"/>
    <property type="match status" value="1"/>
</dbReference>
<dbReference type="GO" id="GO:0008841">
    <property type="term" value="F:dihydrofolate synthase activity"/>
    <property type="evidence" value="ECO:0007669"/>
    <property type="project" value="TreeGrafter"/>
</dbReference>
<keyword evidence="15" id="KW-1185">Reference proteome</keyword>
<dbReference type="NCBIfam" id="TIGR01499">
    <property type="entry name" value="folC"/>
    <property type="match status" value="1"/>
</dbReference>
<dbReference type="Gene3D" id="3.40.1190.10">
    <property type="entry name" value="Mur-like, catalytic domain"/>
    <property type="match status" value="1"/>
</dbReference>
<accession>A0A7J5B941</accession>
<keyword evidence="5" id="KW-0479">Metal-binding</keyword>
<keyword evidence="7" id="KW-0067">ATP-binding</keyword>
<dbReference type="PANTHER" id="PTHR11136:SF0">
    <property type="entry name" value="DIHYDROFOLATE SYNTHETASE-RELATED"/>
    <property type="match status" value="1"/>
</dbReference>
<dbReference type="FunFam" id="3.40.1190.10:FF:000011">
    <property type="entry name" value="Folylpolyglutamate synthase/dihydrofolate synthase"/>
    <property type="match status" value="1"/>
</dbReference>
<evidence type="ECO:0000256" key="9">
    <source>
        <dbReference type="ARBA" id="ARBA00030592"/>
    </source>
</evidence>
<keyword evidence="4" id="KW-0436">Ligase</keyword>
<keyword evidence="8" id="KW-0460">Magnesium</keyword>
<evidence type="ECO:0000256" key="6">
    <source>
        <dbReference type="ARBA" id="ARBA00022741"/>
    </source>
</evidence>